<proteinExistence type="predicted"/>
<reference evidence="2" key="2">
    <citation type="submission" date="2022-03" db="EMBL/GenBank/DDBJ databases">
        <title>Draft title - Genomic analysis of global carrot germplasm unveils the trajectory of domestication and the origin of high carotenoid orange carrot.</title>
        <authorList>
            <person name="Iorizzo M."/>
            <person name="Ellison S."/>
            <person name="Senalik D."/>
            <person name="Macko-Podgorni A."/>
            <person name="Grzebelus D."/>
            <person name="Bostan H."/>
            <person name="Rolling W."/>
            <person name="Curaba J."/>
            <person name="Simon P."/>
        </authorList>
    </citation>
    <scope>NUCLEOTIDE SEQUENCE</scope>
    <source>
        <tissue evidence="2">Leaf</tissue>
    </source>
</reference>
<dbReference type="PANTHER" id="PTHR34682:SF3">
    <property type="entry name" value="AT HOOK MOTIF-CONTAINING PROTEIN"/>
    <property type="match status" value="1"/>
</dbReference>
<feature type="region of interest" description="Disordered" evidence="1">
    <location>
        <begin position="1"/>
        <end position="43"/>
    </location>
</feature>
<feature type="region of interest" description="Disordered" evidence="1">
    <location>
        <begin position="461"/>
        <end position="535"/>
    </location>
</feature>
<dbReference type="PANTHER" id="PTHR34682">
    <property type="entry name" value="AT HOOK MOTIF-CONTAINING PROTEIN"/>
    <property type="match status" value="1"/>
</dbReference>
<organism evidence="2 3">
    <name type="scientific">Daucus carota subsp. sativus</name>
    <name type="common">Carrot</name>
    <dbReference type="NCBI Taxonomy" id="79200"/>
    <lineage>
        <taxon>Eukaryota</taxon>
        <taxon>Viridiplantae</taxon>
        <taxon>Streptophyta</taxon>
        <taxon>Embryophyta</taxon>
        <taxon>Tracheophyta</taxon>
        <taxon>Spermatophyta</taxon>
        <taxon>Magnoliopsida</taxon>
        <taxon>eudicotyledons</taxon>
        <taxon>Gunneridae</taxon>
        <taxon>Pentapetalae</taxon>
        <taxon>asterids</taxon>
        <taxon>campanulids</taxon>
        <taxon>Apiales</taxon>
        <taxon>Apiaceae</taxon>
        <taxon>Apioideae</taxon>
        <taxon>Scandiceae</taxon>
        <taxon>Daucinae</taxon>
        <taxon>Daucus</taxon>
        <taxon>Daucus sect. Daucus</taxon>
    </lineage>
</organism>
<dbReference type="Gramene" id="KZM87821">
    <property type="protein sequence ID" value="KZM87821"/>
    <property type="gene ID" value="DCAR_024922"/>
</dbReference>
<evidence type="ECO:0000313" key="3">
    <source>
        <dbReference type="Proteomes" id="UP000077755"/>
    </source>
</evidence>
<accession>A0A161Y7T2</accession>
<dbReference type="Proteomes" id="UP000077755">
    <property type="component" value="Chromosome 7"/>
</dbReference>
<dbReference type="KEGG" id="dcr:108195522"/>
<dbReference type="OrthoDB" id="1919336at2759"/>
<protein>
    <submittedName>
        <fullName evidence="2">Uncharacterized protein</fullName>
    </submittedName>
</protein>
<keyword evidence="3" id="KW-1185">Reference proteome</keyword>
<feature type="region of interest" description="Disordered" evidence="1">
    <location>
        <begin position="333"/>
        <end position="367"/>
    </location>
</feature>
<name>A0A161Y7T2_DAUCS</name>
<gene>
    <name evidence="2" type="ORF">DCAR_0728611</name>
</gene>
<feature type="compositionally biased region" description="Polar residues" evidence="1">
    <location>
        <begin position="352"/>
        <end position="367"/>
    </location>
</feature>
<dbReference type="EMBL" id="CP093349">
    <property type="protein sequence ID" value="WOH09156.1"/>
    <property type="molecule type" value="Genomic_DNA"/>
</dbReference>
<feature type="compositionally biased region" description="Basic and acidic residues" evidence="1">
    <location>
        <begin position="472"/>
        <end position="489"/>
    </location>
</feature>
<evidence type="ECO:0000313" key="2">
    <source>
        <dbReference type="EMBL" id="WOH09156.1"/>
    </source>
</evidence>
<sequence length="535" mass="57528">MSQQNNMIGTSTPSDLPVKRKRGRPRKEKNVVKENPHLALTPASDDIQKTQEAELSQSTNVDGNMVGQEVSGVIEGNFDSGYLVSVRIGNSSTLLRGVVFLPGKVSPVTALNDVAPGVKSYKFRESPFPAVNPTRQANGSVSRSVPSIDQPLQQENKVPIAPNQVVPPVLQSSAPVTLSNPSASIVFPLNNMPQNGNGSPLAGKIAPEQKLGFEGLSESSLVTVPLTNVSKIEADMSMGGMKVNQQPYTDFRPENQPASTMVQMPNMPNFVSSTSLDVGKLVAEATPQFAFEKQPPSLLKNLKMVEQDEVMQVFETPAPEPMIDIISGSITTNQLPPVPNQTEKSEVDLHHTSPTSDTQFLLSEPQTESEPCHTEQVQSDMHNSNLKVLQTPEVTYSQLVPTESGHVDSGVESSEPMYTKTVNSSLKLNENTAVSEPQPVILEPTSEPMDIVKDMPVCPTNGGQPEPAEMELGEHETSQNGKHGHDVGSSKEPVALPAKPAEETVLSGIGDSKIASSPIHNTDMDFPRVEAQSQC</sequence>
<reference evidence="2" key="1">
    <citation type="journal article" date="2016" name="Nat. Genet.">
        <title>A high-quality carrot genome assembly provides new insights into carotenoid accumulation and asterid genome evolution.</title>
        <authorList>
            <person name="Iorizzo M."/>
            <person name="Ellison S."/>
            <person name="Senalik D."/>
            <person name="Zeng P."/>
            <person name="Satapoomin P."/>
            <person name="Huang J."/>
            <person name="Bowman M."/>
            <person name="Iovene M."/>
            <person name="Sanseverino W."/>
            <person name="Cavagnaro P."/>
            <person name="Yildiz M."/>
            <person name="Macko-Podgorni A."/>
            <person name="Moranska E."/>
            <person name="Grzebelus E."/>
            <person name="Grzebelus D."/>
            <person name="Ashrafi H."/>
            <person name="Zheng Z."/>
            <person name="Cheng S."/>
            <person name="Spooner D."/>
            <person name="Van Deynze A."/>
            <person name="Simon P."/>
        </authorList>
    </citation>
    <scope>NUCLEOTIDE SEQUENCE</scope>
    <source>
        <tissue evidence="2">Leaf</tissue>
    </source>
</reference>
<dbReference type="InterPro" id="IPR045881">
    <property type="entry name" value="MNM1-like"/>
</dbReference>
<feature type="compositionally biased region" description="Polar residues" evidence="1">
    <location>
        <begin position="1"/>
        <end position="14"/>
    </location>
</feature>
<dbReference type="AlphaFoldDB" id="A0A161Y7T2"/>
<evidence type="ECO:0000256" key="1">
    <source>
        <dbReference type="SAM" id="MobiDB-lite"/>
    </source>
</evidence>